<reference evidence="2 3" key="1">
    <citation type="submission" date="2011-07" db="EMBL/GenBank/DDBJ databases">
        <authorList>
            <person name="Coyne R."/>
            <person name="Brami D."/>
            <person name="Johnson J."/>
            <person name="Hostetler J."/>
            <person name="Hannick L."/>
            <person name="Clark T."/>
            <person name="Cassidy-Hanley D."/>
            <person name="Inman J."/>
        </authorList>
    </citation>
    <scope>NUCLEOTIDE SEQUENCE [LARGE SCALE GENOMIC DNA]</scope>
    <source>
        <strain evidence="2 3">G5</strain>
    </source>
</reference>
<feature type="non-terminal residue" evidence="2">
    <location>
        <position position="1"/>
    </location>
</feature>
<feature type="compositionally biased region" description="Basic and acidic residues" evidence="1">
    <location>
        <begin position="178"/>
        <end position="212"/>
    </location>
</feature>
<dbReference type="AlphaFoldDB" id="G0R4J6"/>
<keyword evidence="3" id="KW-1185">Reference proteome</keyword>
<evidence type="ECO:0000313" key="2">
    <source>
        <dbReference type="EMBL" id="EGR27609.1"/>
    </source>
</evidence>
<dbReference type="eggNOG" id="ENOG502SENG">
    <property type="taxonomic scope" value="Eukaryota"/>
</dbReference>
<feature type="region of interest" description="Disordered" evidence="1">
    <location>
        <begin position="163"/>
        <end position="212"/>
    </location>
</feature>
<dbReference type="GeneID" id="14903677"/>
<feature type="compositionally biased region" description="Polar residues" evidence="1">
    <location>
        <begin position="277"/>
        <end position="293"/>
    </location>
</feature>
<dbReference type="Proteomes" id="UP000008983">
    <property type="component" value="Unassembled WGS sequence"/>
</dbReference>
<proteinExistence type="predicted"/>
<dbReference type="InParanoid" id="G0R4J6"/>
<gene>
    <name evidence="2" type="ORF">IMG5_193290</name>
</gene>
<accession>G0R4J6</accession>
<protein>
    <submittedName>
        <fullName evidence="2">Uncharacterized protein</fullName>
    </submittedName>
</protein>
<organism evidence="2 3">
    <name type="scientific">Ichthyophthirius multifiliis</name>
    <name type="common">White spot disease agent</name>
    <name type="synonym">Ich</name>
    <dbReference type="NCBI Taxonomy" id="5932"/>
    <lineage>
        <taxon>Eukaryota</taxon>
        <taxon>Sar</taxon>
        <taxon>Alveolata</taxon>
        <taxon>Ciliophora</taxon>
        <taxon>Intramacronucleata</taxon>
        <taxon>Oligohymenophorea</taxon>
        <taxon>Hymenostomatida</taxon>
        <taxon>Ophryoglenina</taxon>
        <taxon>Ichthyophthirius</taxon>
    </lineage>
</organism>
<dbReference type="RefSeq" id="XP_004025061.1">
    <property type="nucleotide sequence ID" value="XM_004025012.1"/>
</dbReference>
<dbReference type="EMBL" id="GL984349">
    <property type="protein sequence ID" value="EGR27609.1"/>
    <property type="molecule type" value="Genomic_DNA"/>
</dbReference>
<sequence length="799" mass="91707">KKKIILILIAALIFICLLIGGLYAFNVLNEQDNGTKIKIPINYNQYKPQILIGQEKNLISIINVPKSQKIYKYLSTTTITNTQADGQIAVTRTVSEHDFGLVCSELTEEYFEMLVYIKKTQNYDLDDKEKSLKERVGFPEMLTNPDKEDQNRNMVQEKPIIQQNNERLLQEPEEEGQEDIKDPEEEKMKQRIREKQKKQEKESGGLTTEKEQNFQRRILGIEDIQPQYSAQVQPNGEGTLNKEYAQGKSIGENSERQVSYDQQSKIQNGALLESKASSSCSFDDNKNGQNKDPSLTGKMDIKTDVVLSFVKQEDKMEDKFFNQLMEYFKNMSSWNYTWEQAKNEHQASLEKTQNGPDDKQNLRELADEQDFDEKAEGKQKPMGDIIQKPIFRKTLSSFELGADIRSECTSSESYSKQDICKASLWSYFNGVTAKLIERKTRINVSKLIKQYQYIQHLFQTKLNIVKDDILGGITKVQDNINNIIDQVEDFLDIKRNPVMKELLGVVYNDELNVVSQINQFELLINKTLEAVSSMNIDGGLIWQKLSGKVEQSRKEVKGEIEEKQPDAGAKGRRVRVLGIFDREDETDNSTLNQNYGQAEKAISEFNDANQLDVKNNVESYKKQCEENAENSGQLYSGVIGQIISQIQFETRIQFQAISLDWEYTQYYVTPIGITLVFKIYAGWRVGFIFTIKFKNAILDISVGVNTYVVAGGSIGISILIAEFGAYLEGKFLDTTLTVGIALKVLERFKGCVYIDAQFTPITIRFGIYYKILFFSRKDLFEPIQWTGPSYYKRLSEYCW</sequence>
<name>G0R4J6_ICHMU</name>
<evidence type="ECO:0000313" key="3">
    <source>
        <dbReference type="Proteomes" id="UP000008983"/>
    </source>
</evidence>
<dbReference type="STRING" id="857967.G0R4J6"/>
<feature type="region of interest" description="Disordered" evidence="1">
    <location>
        <begin position="277"/>
        <end position="297"/>
    </location>
</feature>
<evidence type="ECO:0000256" key="1">
    <source>
        <dbReference type="SAM" id="MobiDB-lite"/>
    </source>
</evidence>